<dbReference type="InterPro" id="IPR046963">
    <property type="entry name" value="VIP/GHRH-like"/>
</dbReference>
<dbReference type="eggNOG" id="ENOG502S2N6">
    <property type="taxonomic scope" value="Eukaryota"/>
</dbReference>
<dbReference type="GO" id="GO:0005184">
    <property type="term" value="F:neuropeptide hormone activity"/>
    <property type="evidence" value="ECO:0007669"/>
    <property type="project" value="InterPro"/>
</dbReference>
<dbReference type="FunCoup" id="G1NXH5">
    <property type="interactions" value="111"/>
</dbReference>
<dbReference type="SMART" id="SM00070">
    <property type="entry name" value="GLUCA"/>
    <property type="match status" value="1"/>
</dbReference>
<comment type="subcellular location">
    <subcellularLocation>
        <location evidence="1">Secreted</location>
    </subcellularLocation>
</comment>
<evidence type="ECO:0000256" key="8">
    <source>
        <dbReference type="SAM" id="SignalP"/>
    </source>
</evidence>
<dbReference type="GO" id="GO:0051428">
    <property type="term" value="F:peptide hormone receptor binding"/>
    <property type="evidence" value="ECO:0007669"/>
    <property type="project" value="TreeGrafter"/>
</dbReference>
<keyword evidence="3" id="KW-0964">Secreted</keyword>
<evidence type="ECO:0000313" key="10">
    <source>
        <dbReference type="Ensembl" id="ENSMLUP00000002073.2"/>
    </source>
</evidence>
<dbReference type="OMA" id="DSVWTDQ"/>
<organism evidence="10 11">
    <name type="scientific">Myotis lucifugus</name>
    <name type="common">Little brown bat</name>
    <dbReference type="NCBI Taxonomy" id="59463"/>
    <lineage>
        <taxon>Eukaryota</taxon>
        <taxon>Metazoa</taxon>
        <taxon>Chordata</taxon>
        <taxon>Craniata</taxon>
        <taxon>Vertebrata</taxon>
        <taxon>Euteleostomi</taxon>
        <taxon>Mammalia</taxon>
        <taxon>Eutheria</taxon>
        <taxon>Laurasiatheria</taxon>
        <taxon>Chiroptera</taxon>
        <taxon>Yangochiroptera</taxon>
        <taxon>Vespertilionidae</taxon>
        <taxon>Myotis</taxon>
    </lineage>
</organism>
<evidence type="ECO:0000256" key="7">
    <source>
        <dbReference type="ARBA" id="ARBA00042164"/>
    </source>
</evidence>
<evidence type="ECO:0000256" key="5">
    <source>
        <dbReference type="ARBA" id="ARBA00040782"/>
    </source>
</evidence>
<dbReference type="Ensembl" id="ENSMLUT00000002278.2">
    <property type="protein sequence ID" value="ENSMLUP00000002073.2"/>
    <property type="gene ID" value="ENSMLUG00000002284.2"/>
</dbReference>
<comment type="function">
    <text evidence="4">GRF is released by the hypothalamus and acts on the adenohypophyse to stimulate the secretion of growth hormone.</text>
</comment>
<feature type="signal peptide" evidence="8">
    <location>
        <begin position="1"/>
        <end position="19"/>
    </location>
</feature>
<evidence type="ECO:0000256" key="1">
    <source>
        <dbReference type="ARBA" id="ARBA00004613"/>
    </source>
</evidence>
<dbReference type="GO" id="GO:0008284">
    <property type="term" value="P:positive regulation of cell population proliferation"/>
    <property type="evidence" value="ECO:0007669"/>
    <property type="project" value="Ensembl"/>
</dbReference>
<keyword evidence="8" id="KW-0732">Signal</keyword>
<dbReference type="PANTHER" id="PTHR11213:SF6">
    <property type="entry name" value="SOMATOLIBERIN"/>
    <property type="match status" value="1"/>
</dbReference>
<dbReference type="GO" id="GO:0030252">
    <property type="term" value="P:growth hormone secretion"/>
    <property type="evidence" value="ECO:0007669"/>
    <property type="project" value="Ensembl"/>
</dbReference>
<name>G1NXH5_MYOLU</name>
<dbReference type="GO" id="GO:0043204">
    <property type="term" value="C:perikaryon"/>
    <property type="evidence" value="ECO:0007669"/>
    <property type="project" value="TreeGrafter"/>
</dbReference>
<dbReference type="GO" id="GO:0043195">
    <property type="term" value="C:terminal bouton"/>
    <property type="evidence" value="ECO:0007669"/>
    <property type="project" value="TreeGrafter"/>
</dbReference>
<evidence type="ECO:0000313" key="11">
    <source>
        <dbReference type="Proteomes" id="UP000001074"/>
    </source>
</evidence>
<dbReference type="GO" id="GO:0035264">
    <property type="term" value="P:multicellular organism growth"/>
    <property type="evidence" value="ECO:0007669"/>
    <property type="project" value="Ensembl"/>
</dbReference>
<sequence length="109" mass="12328">MPLWVFFLMVLTLSGGCHCSSHSPTLRMPRYADAIYNNSYRKVLGQLYARKKLQDIMSRQQVNRERNEEQGAKVLLGRQVDGTCEDQKQMALESILAALLQKLSPQGSA</sequence>
<dbReference type="HOGENOM" id="CLU_174932_0_0_1"/>
<feature type="chain" id="PRO_5003416474" description="Somatoliberin" evidence="8">
    <location>
        <begin position="20"/>
        <end position="109"/>
    </location>
</feature>
<dbReference type="EMBL" id="AAPE02019340">
    <property type="status" value="NOT_ANNOTATED_CDS"/>
    <property type="molecule type" value="Genomic_DNA"/>
</dbReference>
<dbReference type="GO" id="GO:0031770">
    <property type="term" value="F:growth hormone-releasing hormone receptor binding"/>
    <property type="evidence" value="ECO:0007669"/>
    <property type="project" value="Ensembl"/>
</dbReference>
<dbReference type="InParanoid" id="G1NXH5"/>
<accession>G1NXH5</accession>
<evidence type="ECO:0000256" key="6">
    <source>
        <dbReference type="ARBA" id="ARBA00041953"/>
    </source>
</evidence>
<dbReference type="PANTHER" id="PTHR11213">
    <property type="entry name" value="GLUCAGON-FAMILY NEUROPEPTIDE"/>
    <property type="match status" value="1"/>
</dbReference>
<reference evidence="10 11" key="1">
    <citation type="journal article" date="2011" name="Nature">
        <title>A high-resolution map of human evolutionary constraint using 29 mammals.</title>
        <authorList>
            <person name="Lindblad-Toh K."/>
            <person name="Garber M."/>
            <person name="Zuk O."/>
            <person name="Lin M.F."/>
            <person name="Parker B.J."/>
            <person name="Washietl S."/>
            <person name="Kheradpour P."/>
            <person name="Ernst J."/>
            <person name="Jordan G."/>
            <person name="Mauceli E."/>
            <person name="Ward L.D."/>
            <person name="Lowe C.B."/>
            <person name="Holloway A.K."/>
            <person name="Clamp M."/>
            <person name="Gnerre S."/>
            <person name="Alfoldi J."/>
            <person name="Beal K."/>
            <person name="Chang J."/>
            <person name="Clawson H."/>
            <person name="Cuff J."/>
            <person name="Di Palma F."/>
            <person name="Fitzgerald S."/>
            <person name="Flicek P."/>
            <person name="Guttman M."/>
            <person name="Hubisz M.J."/>
            <person name="Jaffe D.B."/>
            <person name="Jungreis I."/>
            <person name="Kent W.J."/>
            <person name="Kostka D."/>
            <person name="Lara M."/>
            <person name="Martins A.L."/>
            <person name="Massingham T."/>
            <person name="Moltke I."/>
            <person name="Raney B.J."/>
            <person name="Rasmussen M.D."/>
            <person name="Robinson J."/>
            <person name="Stark A."/>
            <person name="Vilella A.J."/>
            <person name="Wen J."/>
            <person name="Xie X."/>
            <person name="Zody M.C."/>
            <person name="Baldwin J."/>
            <person name="Bloom T."/>
            <person name="Chin C.W."/>
            <person name="Heiman D."/>
            <person name="Nicol R."/>
            <person name="Nusbaum C."/>
            <person name="Young S."/>
            <person name="Wilkinson J."/>
            <person name="Worley K.C."/>
            <person name="Kovar C.L."/>
            <person name="Muzny D.M."/>
            <person name="Gibbs R.A."/>
            <person name="Cree A."/>
            <person name="Dihn H.H."/>
            <person name="Fowler G."/>
            <person name="Jhangiani S."/>
            <person name="Joshi V."/>
            <person name="Lee S."/>
            <person name="Lewis L.R."/>
            <person name="Nazareth L.V."/>
            <person name="Okwuonu G."/>
            <person name="Santibanez J."/>
            <person name="Warren W.C."/>
            <person name="Mardis E.R."/>
            <person name="Weinstock G.M."/>
            <person name="Wilson R.K."/>
            <person name="Delehaunty K."/>
            <person name="Dooling D."/>
            <person name="Fronik C."/>
            <person name="Fulton L."/>
            <person name="Fulton B."/>
            <person name="Graves T."/>
            <person name="Minx P."/>
            <person name="Sodergren E."/>
            <person name="Birney E."/>
            <person name="Margulies E.H."/>
            <person name="Herrero J."/>
            <person name="Green E.D."/>
            <person name="Haussler D."/>
            <person name="Siepel A."/>
            <person name="Goldman N."/>
            <person name="Pollard K.S."/>
            <person name="Pedersen J.S."/>
            <person name="Lander E.S."/>
            <person name="Kellis M."/>
        </authorList>
    </citation>
    <scope>NUCLEOTIDE SEQUENCE [LARGE SCALE GENOMIC DNA]</scope>
</reference>
<gene>
    <name evidence="10" type="primary">GHRH</name>
</gene>
<feature type="domain" description="Glucagon / GIP / secretin / VIP family" evidence="9">
    <location>
        <begin position="31"/>
        <end position="57"/>
    </location>
</feature>
<dbReference type="GO" id="GO:0007189">
    <property type="term" value="P:adenylate cyclase-activating G protein-coupled receptor signaling pathway"/>
    <property type="evidence" value="ECO:0007669"/>
    <property type="project" value="Ensembl"/>
</dbReference>
<evidence type="ECO:0000256" key="3">
    <source>
        <dbReference type="ARBA" id="ARBA00022525"/>
    </source>
</evidence>
<dbReference type="GO" id="GO:0060124">
    <property type="term" value="P:positive regulation of growth hormone secretion"/>
    <property type="evidence" value="ECO:0007669"/>
    <property type="project" value="Ensembl"/>
</dbReference>
<comment type="similarity">
    <text evidence="2">Belongs to the glucagon family.</text>
</comment>
<dbReference type="InterPro" id="IPR000532">
    <property type="entry name" value="Glucagon_GIP_secretin_VIP"/>
</dbReference>
<dbReference type="GO" id="GO:0032880">
    <property type="term" value="P:regulation of protein localization"/>
    <property type="evidence" value="ECO:0007669"/>
    <property type="project" value="TreeGrafter"/>
</dbReference>
<evidence type="ECO:0000259" key="9">
    <source>
        <dbReference type="SMART" id="SM00070"/>
    </source>
</evidence>
<keyword evidence="11" id="KW-1185">Reference proteome</keyword>
<dbReference type="GeneTree" id="ENSGT00950000183154"/>
<dbReference type="GO" id="GO:0040018">
    <property type="term" value="P:positive regulation of multicellular organism growth"/>
    <property type="evidence" value="ECO:0007669"/>
    <property type="project" value="Ensembl"/>
</dbReference>
<evidence type="ECO:0000256" key="4">
    <source>
        <dbReference type="ARBA" id="ARBA00037623"/>
    </source>
</evidence>
<dbReference type="STRING" id="59463.ENSMLUP00000002073"/>
<evidence type="ECO:0000256" key="2">
    <source>
        <dbReference type="ARBA" id="ARBA00008369"/>
    </source>
</evidence>
<proteinExistence type="inferred from homology"/>
<dbReference type="Pfam" id="PF00123">
    <property type="entry name" value="Hormone_2"/>
    <property type="match status" value="1"/>
</dbReference>
<dbReference type="Proteomes" id="UP000001074">
    <property type="component" value="Unassembled WGS sequence"/>
</dbReference>
<reference evidence="10" key="3">
    <citation type="submission" date="2025-09" db="UniProtKB">
        <authorList>
            <consortium name="Ensembl"/>
        </authorList>
    </citation>
    <scope>IDENTIFICATION</scope>
</reference>
<protein>
    <recommendedName>
        <fullName evidence="5">Somatoliberin</fullName>
    </recommendedName>
    <alternativeName>
        <fullName evidence="7">Growth hormone-releasing factor</fullName>
    </alternativeName>
    <alternativeName>
        <fullName evidence="6">Growth hormone-releasing hormone</fullName>
    </alternativeName>
</protein>
<dbReference type="GO" id="GO:0016608">
    <property type="term" value="F:growth hormone-releasing hormone activity"/>
    <property type="evidence" value="ECO:0007669"/>
    <property type="project" value="Ensembl"/>
</dbReference>
<reference evidence="10" key="2">
    <citation type="submission" date="2025-08" db="UniProtKB">
        <authorList>
            <consortium name="Ensembl"/>
        </authorList>
    </citation>
    <scope>IDENTIFICATION</scope>
</reference>
<dbReference type="GO" id="GO:0005615">
    <property type="term" value="C:extracellular space"/>
    <property type="evidence" value="ECO:0007669"/>
    <property type="project" value="TreeGrafter"/>
</dbReference>
<dbReference type="AlphaFoldDB" id="G1NXH5"/>